<dbReference type="SUPFAM" id="SSF49464">
    <property type="entry name" value="Carboxypeptidase regulatory domain-like"/>
    <property type="match status" value="1"/>
</dbReference>
<dbReference type="InterPro" id="IPR008969">
    <property type="entry name" value="CarboxyPept-like_regulatory"/>
</dbReference>
<evidence type="ECO:0000256" key="1">
    <source>
        <dbReference type="ARBA" id="ARBA00004571"/>
    </source>
</evidence>
<organism evidence="11 12">
    <name type="scientific">Parapedobacter indicus</name>
    <dbReference type="NCBI Taxonomy" id="1477437"/>
    <lineage>
        <taxon>Bacteria</taxon>
        <taxon>Pseudomonadati</taxon>
        <taxon>Bacteroidota</taxon>
        <taxon>Sphingobacteriia</taxon>
        <taxon>Sphingobacteriales</taxon>
        <taxon>Sphingobacteriaceae</taxon>
        <taxon>Parapedobacter</taxon>
    </lineage>
</organism>
<dbReference type="PANTHER" id="PTHR30069">
    <property type="entry name" value="TONB-DEPENDENT OUTER MEMBRANE RECEPTOR"/>
    <property type="match status" value="1"/>
</dbReference>
<dbReference type="Gene3D" id="2.170.130.10">
    <property type="entry name" value="TonB-dependent receptor, plug domain"/>
    <property type="match status" value="1"/>
</dbReference>
<dbReference type="InterPro" id="IPR011662">
    <property type="entry name" value="Secretin/TonB_short_N"/>
</dbReference>
<dbReference type="GO" id="GO:0015344">
    <property type="term" value="F:siderophore uptake transmembrane transporter activity"/>
    <property type="evidence" value="ECO:0007669"/>
    <property type="project" value="TreeGrafter"/>
</dbReference>
<evidence type="ECO:0000256" key="8">
    <source>
        <dbReference type="PROSITE-ProRule" id="PRU01360"/>
    </source>
</evidence>
<feature type="signal peptide" evidence="9">
    <location>
        <begin position="1"/>
        <end position="24"/>
    </location>
</feature>
<evidence type="ECO:0000313" key="12">
    <source>
        <dbReference type="Proteomes" id="UP000198670"/>
    </source>
</evidence>
<keyword evidence="2 8" id="KW-0813">Transport</keyword>
<name>A0A1I3TAT4_9SPHI</name>
<feature type="chain" id="PRO_5011475970" evidence="9">
    <location>
        <begin position="25"/>
        <end position="1137"/>
    </location>
</feature>
<dbReference type="NCBIfam" id="TIGR04056">
    <property type="entry name" value="OMP_RagA_SusC"/>
    <property type="match status" value="1"/>
</dbReference>
<dbReference type="GO" id="GO:0044718">
    <property type="term" value="P:siderophore transmembrane transport"/>
    <property type="evidence" value="ECO:0007669"/>
    <property type="project" value="TreeGrafter"/>
</dbReference>
<evidence type="ECO:0000256" key="6">
    <source>
        <dbReference type="ARBA" id="ARBA00023136"/>
    </source>
</evidence>
<keyword evidence="4 8" id="KW-0812">Transmembrane</keyword>
<dbReference type="PROSITE" id="PS52016">
    <property type="entry name" value="TONB_DEPENDENT_REC_3"/>
    <property type="match status" value="1"/>
</dbReference>
<dbReference type="GO" id="GO:0009279">
    <property type="term" value="C:cell outer membrane"/>
    <property type="evidence" value="ECO:0007669"/>
    <property type="project" value="UniProtKB-SubCell"/>
</dbReference>
<evidence type="ECO:0000256" key="7">
    <source>
        <dbReference type="ARBA" id="ARBA00023237"/>
    </source>
</evidence>
<dbReference type="SUPFAM" id="SSF56935">
    <property type="entry name" value="Porins"/>
    <property type="match status" value="1"/>
</dbReference>
<dbReference type="Proteomes" id="UP000198670">
    <property type="component" value="Unassembled WGS sequence"/>
</dbReference>
<dbReference type="SMART" id="SM00965">
    <property type="entry name" value="STN"/>
    <property type="match status" value="1"/>
</dbReference>
<dbReference type="InterPro" id="IPR036942">
    <property type="entry name" value="Beta-barrel_TonB_sf"/>
</dbReference>
<protein>
    <submittedName>
        <fullName evidence="11">TonB-linked outer membrane protein, SusC/RagA family</fullName>
    </submittedName>
</protein>
<sequence length="1137" mass="126066">MRIALTNFLLVALFVSGFANRSSAQRITLGIANEKLLVIFNEINKQTGYNFLVDQQLLKAAKPTSLNVKNASLDDVLTQCLSGQGLAYTINDEDRMVIIKKTPRTHPVQPSNELTMQTAPAQQTIAGRVTDSLNNPLEGVTVAVSPGNRTTSTDSEGRFQLSAPPDATLTFSMIGFLSQEISLNGRNSLQIILRPSAESLEEVVVVGYGTQKRVTMAGAVSTVGQEVVESRPVTNTLAALQGSVQGLLVQRTGGQPGQEGFSLNVRGFSSTNGGNDLAGGGNQPLVLIDGVAGDLNLLNPQDIESISVLKDASASIYGSRGSNGVILVSTKHGKSGKPVLSYSGNVAFSRLAGIMETPDHYQFAIMDNEANIHNGSAPMYTDELLQKIIDRDPNPIPHPALSGYILNFPSTDWGALVFENGLQQVHNVSASGGAEHSRYYFSGSFSDQEGIIRYADDNNKRYNLRLNYDYNISKRIKLETKLSLENQTRSDIGGVGANWLITETIFGMPYFPVYTQSGEKYFAQGGWGNAVAIAREAETATYKTRNINTNFKLTGDIIDGLKLNLQAGVNYSLQDNRNIAKSHPLYTWDESAIAYYSIANPNEAWLWRQSAGNTYRNFTGYFQYTKEFAGSHEIDVMAGASYEDNDYDVFEATRDNFPTDEVWSLNLGGTGNMQNNGFGEHWAIGSAFSRLNYIYNGKYILEANLRYDGSSRFQRSTRWGFFPGVAVAWRLSEENFIKQIGFFDDLKLRLSYGETGNQEGIGLYDYLQLINIGDSGMYPFGVGRRDQSASLAGMVSLNRTWETLVSQNAGIDMSLFSSKLRLTFDYFVKRNKNMLIPVTYPSVLGAIPPYSNSGELKTWGFETSLAYQDVVGAFRYSARFILSDYKDRLVNYGGQDTYNLGLNPIREGYPINTYFAYVFDGLIRTQEELDAYKQLGGVPSDIGIGDSKYKDLNGDGRIDPYSSTPGQDGDVINAGNTTPRYIFGANLGGGYKNFDFSLFVQGVGRRTLFREGEYAIPWSDWWRQPPLFYYGQTWSADRPDAPYPKLSHGNIRYWNYEKSTLQRVNAAYIRIKNLQLGYTLPHSLLDNLSLSKVRLYVSGENLWEAHHVKGGWDPESSTTGFNYPFQRVYSFGIDVTF</sequence>
<evidence type="ECO:0000256" key="5">
    <source>
        <dbReference type="ARBA" id="ARBA00022729"/>
    </source>
</evidence>
<evidence type="ECO:0000313" key="11">
    <source>
        <dbReference type="EMBL" id="SFJ66776.1"/>
    </source>
</evidence>
<dbReference type="Pfam" id="PF13715">
    <property type="entry name" value="CarbopepD_reg_2"/>
    <property type="match status" value="1"/>
</dbReference>
<dbReference type="NCBIfam" id="TIGR04057">
    <property type="entry name" value="SusC_RagA_signa"/>
    <property type="match status" value="1"/>
</dbReference>
<evidence type="ECO:0000256" key="2">
    <source>
        <dbReference type="ARBA" id="ARBA00022448"/>
    </source>
</evidence>
<evidence type="ECO:0000256" key="9">
    <source>
        <dbReference type="SAM" id="SignalP"/>
    </source>
</evidence>
<dbReference type="EMBL" id="FOQO01000012">
    <property type="protein sequence ID" value="SFJ66776.1"/>
    <property type="molecule type" value="Genomic_DNA"/>
</dbReference>
<feature type="domain" description="Secretin/TonB short N-terminal" evidence="10">
    <location>
        <begin position="49"/>
        <end position="102"/>
    </location>
</feature>
<comment type="similarity">
    <text evidence="8">Belongs to the TonB-dependent receptor family.</text>
</comment>
<proteinExistence type="inferred from homology"/>
<gene>
    <name evidence="11" type="ORF">SAMN05444682_11257</name>
</gene>
<reference evidence="11 12" key="1">
    <citation type="submission" date="2016-10" db="EMBL/GenBank/DDBJ databases">
        <authorList>
            <person name="de Groot N.N."/>
        </authorList>
    </citation>
    <scope>NUCLEOTIDE SEQUENCE [LARGE SCALE GENOMIC DNA]</scope>
    <source>
        <strain evidence="11 12">RK1</strain>
    </source>
</reference>
<comment type="subcellular location">
    <subcellularLocation>
        <location evidence="1 8">Cell outer membrane</location>
        <topology evidence="1 8">Multi-pass membrane protein</topology>
    </subcellularLocation>
</comment>
<dbReference type="Gene3D" id="3.55.50.30">
    <property type="match status" value="1"/>
</dbReference>
<dbReference type="InterPro" id="IPR023996">
    <property type="entry name" value="TonB-dep_OMP_SusC/RagA"/>
</dbReference>
<keyword evidence="5 9" id="KW-0732">Signal</keyword>
<dbReference type="InterPro" id="IPR023997">
    <property type="entry name" value="TonB-dep_OMP_SusC/RagA_CS"/>
</dbReference>
<evidence type="ECO:0000259" key="10">
    <source>
        <dbReference type="SMART" id="SM00965"/>
    </source>
</evidence>
<dbReference type="STRING" id="1477437.SAMN05444682_11257"/>
<keyword evidence="7 8" id="KW-0998">Cell outer membrane</keyword>
<dbReference type="AlphaFoldDB" id="A0A1I3TAT4"/>
<dbReference type="InterPro" id="IPR039426">
    <property type="entry name" value="TonB-dep_rcpt-like"/>
</dbReference>
<evidence type="ECO:0000256" key="4">
    <source>
        <dbReference type="ARBA" id="ARBA00022692"/>
    </source>
</evidence>
<accession>A0A1I3TAT4</accession>
<dbReference type="Pfam" id="PF07715">
    <property type="entry name" value="Plug"/>
    <property type="match status" value="1"/>
</dbReference>
<evidence type="ECO:0000256" key="3">
    <source>
        <dbReference type="ARBA" id="ARBA00022452"/>
    </source>
</evidence>
<dbReference type="Pfam" id="PF07660">
    <property type="entry name" value="STN"/>
    <property type="match status" value="1"/>
</dbReference>
<keyword evidence="3 8" id="KW-1134">Transmembrane beta strand</keyword>
<keyword evidence="6 8" id="KW-0472">Membrane</keyword>
<dbReference type="InterPro" id="IPR037066">
    <property type="entry name" value="Plug_dom_sf"/>
</dbReference>
<dbReference type="Gene3D" id="2.60.40.1120">
    <property type="entry name" value="Carboxypeptidase-like, regulatory domain"/>
    <property type="match status" value="1"/>
</dbReference>
<dbReference type="InterPro" id="IPR012910">
    <property type="entry name" value="Plug_dom"/>
</dbReference>
<keyword evidence="12" id="KW-1185">Reference proteome</keyword>
<dbReference type="PANTHER" id="PTHR30069:SF29">
    <property type="entry name" value="HEMOGLOBIN AND HEMOGLOBIN-HAPTOGLOBIN-BINDING PROTEIN 1-RELATED"/>
    <property type="match status" value="1"/>
</dbReference>
<dbReference type="Gene3D" id="2.40.170.20">
    <property type="entry name" value="TonB-dependent receptor, beta-barrel domain"/>
    <property type="match status" value="1"/>
</dbReference>